<dbReference type="InterPro" id="IPR010410">
    <property type="entry name" value="DUF1005"/>
</dbReference>
<evidence type="ECO:0000313" key="2">
    <source>
        <dbReference type="Proteomes" id="UP000834106"/>
    </source>
</evidence>
<dbReference type="Pfam" id="PF06219">
    <property type="entry name" value="DUF1005"/>
    <property type="match status" value="1"/>
</dbReference>
<keyword evidence="2" id="KW-1185">Reference proteome</keyword>
<name>A0AAD2AD33_9LAMI</name>
<organism evidence="1 2">
    <name type="scientific">Fraxinus pennsylvanica</name>
    <dbReference type="NCBI Taxonomy" id="56036"/>
    <lineage>
        <taxon>Eukaryota</taxon>
        <taxon>Viridiplantae</taxon>
        <taxon>Streptophyta</taxon>
        <taxon>Embryophyta</taxon>
        <taxon>Tracheophyta</taxon>
        <taxon>Spermatophyta</taxon>
        <taxon>Magnoliopsida</taxon>
        <taxon>eudicotyledons</taxon>
        <taxon>Gunneridae</taxon>
        <taxon>Pentapetalae</taxon>
        <taxon>asterids</taxon>
        <taxon>lamiids</taxon>
        <taxon>Lamiales</taxon>
        <taxon>Oleaceae</taxon>
        <taxon>Oleeae</taxon>
        <taxon>Fraxinus</taxon>
    </lineage>
</organism>
<dbReference type="Proteomes" id="UP000834106">
    <property type="component" value="Chromosome 21"/>
</dbReference>
<dbReference type="PANTHER" id="PTHR31317:SF21">
    <property type="entry name" value="FORMIN-LIKE PROTEIN 18"/>
    <property type="match status" value="1"/>
</dbReference>
<dbReference type="AlphaFoldDB" id="A0AAD2AD33"/>
<proteinExistence type="predicted"/>
<gene>
    <name evidence="1" type="ORF">FPE_LOCUS32833</name>
</gene>
<protein>
    <submittedName>
        <fullName evidence="1">Uncharacterized protein</fullName>
    </submittedName>
</protein>
<evidence type="ECO:0000313" key="1">
    <source>
        <dbReference type="EMBL" id="CAI9785403.1"/>
    </source>
</evidence>
<dbReference type="EMBL" id="OU503056">
    <property type="protein sequence ID" value="CAI9785403.1"/>
    <property type="molecule type" value="Genomic_DNA"/>
</dbReference>
<accession>A0AAD2AD33</accession>
<sequence>MKERKGWSITVPDLSGSPVAAASTVTPFVPSLGTDRVSRSNPGAWLILRHSHSTWKPWGRLEAWREGNGGDLLGYRFELISEGGIDTTPLANSTISAKNGSGSGTDFGSTTESGSWAHMFYRDFVMSATVEGDGKCSQPEVELGMQQIT</sequence>
<reference evidence="1" key="1">
    <citation type="submission" date="2023-05" db="EMBL/GenBank/DDBJ databases">
        <authorList>
            <person name="Huff M."/>
        </authorList>
    </citation>
    <scope>NUCLEOTIDE SEQUENCE</scope>
</reference>
<dbReference type="PANTHER" id="PTHR31317">
    <property type="entry name" value="OS08G0163500 PROTEIN"/>
    <property type="match status" value="1"/>
</dbReference>